<comment type="caution">
    <text evidence="2">The sequence shown here is derived from an EMBL/GenBank/DDBJ whole genome shotgun (WGS) entry which is preliminary data.</text>
</comment>
<accession>A0ABN1JBV6</accession>
<dbReference type="PROSITE" id="PS50943">
    <property type="entry name" value="HTH_CROC1"/>
    <property type="match status" value="1"/>
</dbReference>
<keyword evidence="3" id="KW-1185">Reference proteome</keyword>
<dbReference type="EMBL" id="BAAACG010000006">
    <property type="protein sequence ID" value="GAA0735359.1"/>
    <property type="molecule type" value="Genomic_DNA"/>
</dbReference>
<dbReference type="InterPro" id="IPR010982">
    <property type="entry name" value="Lambda_DNA-bd_dom_sf"/>
</dbReference>
<organism evidence="2 3">
    <name type="scientific">Clostridium oceanicum</name>
    <dbReference type="NCBI Taxonomy" id="1543"/>
    <lineage>
        <taxon>Bacteria</taxon>
        <taxon>Bacillati</taxon>
        <taxon>Bacillota</taxon>
        <taxon>Clostridia</taxon>
        <taxon>Eubacteriales</taxon>
        <taxon>Clostridiaceae</taxon>
        <taxon>Clostridium</taxon>
    </lineage>
</organism>
<dbReference type="SMART" id="SM00530">
    <property type="entry name" value="HTH_XRE"/>
    <property type="match status" value="1"/>
</dbReference>
<dbReference type="Gene3D" id="1.10.260.40">
    <property type="entry name" value="lambda repressor-like DNA-binding domains"/>
    <property type="match status" value="1"/>
</dbReference>
<dbReference type="RefSeq" id="WP_343759277.1">
    <property type="nucleotide sequence ID" value="NZ_BAAACG010000006.1"/>
</dbReference>
<sequence>MNKLKEILINKKISTYKLAKTAGIGQATAHGLVHGNREPRISTAKKIANVLDCSIEDIFCKEAK</sequence>
<proteinExistence type="predicted"/>
<name>A0ABN1JBV6_9CLOT</name>
<dbReference type="Pfam" id="PF13443">
    <property type="entry name" value="HTH_26"/>
    <property type="match status" value="1"/>
</dbReference>
<feature type="domain" description="HTH cro/C1-type" evidence="1">
    <location>
        <begin position="4"/>
        <end position="58"/>
    </location>
</feature>
<dbReference type="SUPFAM" id="SSF47413">
    <property type="entry name" value="lambda repressor-like DNA-binding domains"/>
    <property type="match status" value="1"/>
</dbReference>
<evidence type="ECO:0000313" key="3">
    <source>
        <dbReference type="Proteomes" id="UP001501510"/>
    </source>
</evidence>
<protein>
    <recommendedName>
        <fullName evidence="1">HTH cro/C1-type domain-containing protein</fullName>
    </recommendedName>
</protein>
<gene>
    <name evidence="2" type="ORF">GCM10008906_08970</name>
</gene>
<dbReference type="Proteomes" id="UP001501510">
    <property type="component" value="Unassembled WGS sequence"/>
</dbReference>
<dbReference type="InterPro" id="IPR001387">
    <property type="entry name" value="Cro/C1-type_HTH"/>
</dbReference>
<dbReference type="CDD" id="cd00093">
    <property type="entry name" value="HTH_XRE"/>
    <property type="match status" value="1"/>
</dbReference>
<evidence type="ECO:0000313" key="2">
    <source>
        <dbReference type="EMBL" id="GAA0735359.1"/>
    </source>
</evidence>
<reference evidence="2 3" key="1">
    <citation type="journal article" date="2019" name="Int. J. Syst. Evol. Microbiol.">
        <title>The Global Catalogue of Microorganisms (GCM) 10K type strain sequencing project: providing services to taxonomists for standard genome sequencing and annotation.</title>
        <authorList>
            <consortium name="The Broad Institute Genomics Platform"/>
            <consortium name="The Broad Institute Genome Sequencing Center for Infectious Disease"/>
            <person name="Wu L."/>
            <person name="Ma J."/>
        </authorList>
    </citation>
    <scope>NUCLEOTIDE SEQUENCE [LARGE SCALE GENOMIC DNA]</scope>
    <source>
        <strain evidence="2 3">JCM 1407</strain>
    </source>
</reference>
<evidence type="ECO:0000259" key="1">
    <source>
        <dbReference type="PROSITE" id="PS50943"/>
    </source>
</evidence>